<dbReference type="GO" id="GO:0004332">
    <property type="term" value="F:fructose-bisphosphate aldolase activity"/>
    <property type="evidence" value="ECO:0007669"/>
    <property type="project" value="UniProtKB-EC"/>
</dbReference>
<dbReference type="UniPathway" id="UPA00109">
    <property type="reaction ID" value="UER00183"/>
</dbReference>
<dbReference type="InterPro" id="IPR000741">
    <property type="entry name" value="FBA_I"/>
</dbReference>
<dbReference type="EC" id="4.1.2.13" evidence="3"/>
<evidence type="ECO:0000256" key="2">
    <source>
        <dbReference type="ARBA" id="ARBA00010387"/>
    </source>
</evidence>
<protein>
    <recommendedName>
        <fullName evidence="3">fructose-bisphosphate aldolase</fullName>
        <ecNumber evidence="3">4.1.2.13</ecNumber>
    </recommendedName>
</protein>
<comment type="similarity">
    <text evidence="2">Belongs to the class I fructose-bisphosphate aldolase family.</text>
</comment>
<evidence type="ECO:0000256" key="5">
    <source>
        <dbReference type="ARBA" id="ARBA00023239"/>
    </source>
</evidence>
<evidence type="ECO:0000313" key="6">
    <source>
        <dbReference type="EMBL" id="PIO76640.1"/>
    </source>
</evidence>
<evidence type="ECO:0000256" key="3">
    <source>
        <dbReference type="ARBA" id="ARBA00013068"/>
    </source>
</evidence>
<dbReference type="InterPro" id="IPR013785">
    <property type="entry name" value="Aldolase_TIM"/>
</dbReference>
<dbReference type="Pfam" id="PF00274">
    <property type="entry name" value="Glycolytic"/>
    <property type="match status" value="2"/>
</dbReference>
<dbReference type="SUPFAM" id="SSF51569">
    <property type="entry name" value="Aldolase"/>
    <property type="match status" value="1"/>
</dbReference>
<keyword evidence="5" id="KW-0456">Lyase</keyword>
<dbReference type="AlphaFoldDB" id="A0A2G9V4H7"/>
<organism evidence="6 7">
    <name type="scientific">Teladorsagia circumcincta</name>
    <name type="common">Brown stomach worm</name>
    <name type="synonym">Ostertagia circumcincta</name>
    <dbReference type="NCBI Taxonomy" id="45464"/>
    <lineage>
        <taxon>Eukaryota</taxon>
        <taxon>Metazoa</taxon>
        <taxon>Ecdysozoa</taxon>
        <taxon>Nematoda</taxon>
        <taxon>Chromadorea</taxon>
        <taxon>Rhabditida</taxon>
        <taxon>Rhabditina</taxon>
        <taxon>Rhabditomorpha</taxon>
        <taxon>Strongyloidea</taxon>
        <taxon>Trichostrongylidae</taxon>
        <taxon>Teladorsagia</taxon>
    </lineage>
</organism>
<proteinExistence type="inferred from homology"/>
<reference evidence="6 7" key="1">
    <citation type="submission" date="2015-09" db="EMBL/GenBank/DDBJ databases">
        <title>Draft genome of the parasitic nematode Teladorsagia circumcincta isolate WARC Sus (inbred).</title>
        <authorList>
            <person name="Mitreva M."/>
        </authorList>
    </citation>
    <scope>NUCLEOTIDE SEQUENCE [LARGE SCALE GENOMIC DNA]</scope>
    <source>
        <strain evidence="6 7">S</strain>
    </source>
</reference>
<gene>
    <name evidence="6" type="ORF">TELCIR_01286</name>
</gene>
<sequence length="236" mass="26634">MASFSQYLTKKKEDELRHIADVLVTPGKGILAADESIATFAKRIKKLNLKSTEELRRRYRQVQLRLLPPTFRAGYQFLPQFQLLFTGNPDLGRYISGAIMYHETFYHTCDDGTRFVDVLKEKGIIAGIKADKGLVPMAGTFGEETTQGLDDLNSRCAQYKKDGAQFAKWRCVHKISYNTPSHVALVEIASVFARYASICQQNGLVPIIEPEILTDGSHDIATCQRTTEIVLSYCYR</sequence>
<dbReference type="Gene3D" id="3.20.20.70">
    <property type="entry name" value="Aldolase class I"/>
    <property type="match status" value="1"/>
</dbReference>
<dbReference type="Proteomes" id="UP000230423">
    <property type="component" value="Unassembled WGS sequence"/>
</dbReference>
<keyword evidence="7" id="KW-1185">Reference proteome</keyword>
<evidence type="ECO:0000313" key="7">
    <source>
        <dbReference type="Proteomes" id="UP000230423"/>
    </source>
</evidence>
<evidence type="ECO:0000256" key="4">
    <source>
        <dbReference type="ARBA" id="ARBA00023152"/>
    </source>
</evidence>
<name>A0A2G9V4H7_TELCI</name>
<dbReference type="EMBL" id="KZ345038">
    <property type="protein sequence ID" value="PIO76640.1"/>
    <property type="molecule type" value="Genomic_DNA"/>
</dbReference>
<dbReference type="PANTHER" id="PTHR11627">
    <property type="entry name" value="FRUCTOSE-BISPHOSPHATE ALDOLASE"/>
    <property type="match status" value="1"/>
</dbReference>
<accession>A0A2G9V4H7</accession>
<comment type="pathway">
    <text evidence="1">Carbohydrate degradation; glycolysis; D-glyceraldehyde 3-phosphate and glycerone phosphate from D-glucose: step 4/4.</text>
</comment>
<dbReference type="GO" id="GO:0006096">
    <property type="term" value="P:glycolytic process"/>
    <property type="evidence" value="ECO:0007669"/>
    <property type="project" value="UniProtKB-UniPathway"/>
</dbReference>
<dbReference type="OrthoDB" id="36455at2759"/>
<evidence type="ECO:0000256" key="1">
    <source>
        <dbReference type="ARBA" id="ARBA00004714"/>
    </source>
</evidence>
<keyword evidence="4" id="KW-0324">Glycolysis</keyword>